<protein>
    <recommendedName>
        <fullName evidence="5">Coiled-coil domain-containing protein 57</fullName>
    </recommendedName>
</protein>
<evidence type="ECO:0000313" key="4">
    <source>
        <dbReference type="Proteomes" id="UP001152803"/>
    </source>
</evidence>
<feature type="region of interest" description="Disordered" evidence="2">
    <location>
        <begin position="965"/>
        <end position="1040"/>
    </location>
</feature>
<reference evidence="3" key="1">
    <citation type="journal article" date="2023" name="Science">
        <title>Genome structures resolve the early diversification of teleost fishes.</title>
        <authorList>
            <person name="Parey E."/>
            <person name="Louis A."/>
            <person name="Montfort J."/>
            <person name="Bouchez O."/>
            <person name="Roques C."/>
            <person name="Iampietro C."/>
            <person name="Lluch J."/>
            <person name="Castinel A."/>
            <person name="Donnadieu C."/>
            <person name="Desvignes T."/>
            <person name="Floi Bucao C."/>
            <person name="Jouanno E."/>
            <person name="Wen M."/>
            <person name="Mejri S."/>
            <person name="Dirks R."/>
            <person name="Jansen H."/>
            <person name="Henkel C."/>
            <person name="Chen W.J."/>
            <person name="Zahm M."/>
            <person name="Cabau C."/>
            <person name="Klopp C."/>
            <person name="Thompson A.W."/>
            <person name="Robinson-Rechavi M."/>
            <person name="Braasch I."/>
            <person name="Lecointre G."/>
            <person name="Bobe J."/>
            <person name="Postlethwait J.H."/>
            <person name="Berthelot C."/>
            <person name="Roest Crollius H."/>
            <person name="Guiguen Y."/>
        </authorList>
    </citation>
    <scope>NUCLEOTIDE SEQUENCE</scope>
    <source>
        <strain evidence="3">Concon-B</strain>
    </source>
</reference>
<dbReference type="GO" id="GO:0045931">
    <property type="term" value="P:positive regulation of mitotic cell cycle"/>
    <property type="evidence" value="ECO:0007669"/>
    <property type="project" value="TreeGrafter"/>
</dbReference>
<feature type="coiled-coil region" evidence="1">
    <location>
        <begin position="509"/>
        <end position="536"/>
    </location>
</feature>
<dbReference type="GO" id="GO:0005876">
    <property type="term" value="C:spindle microtubule"/>
    <property type="evidence" value="ECO:0007669"/>
    <property type="project" value="TreeGrafter"/>
</dbReference>
<evidence type="ECO:0000313" key="3">
    <source>
        <dbReference type="EMBL" id="KAJ8283928.1"/>
    </source>
</evidence>
<feature type="coiled-coil region" evidence="1">
    <location>
        <begin position="89"/>
        <end position="170"/>
    </location>
</feature>
<dbReference type="GO" id="GO:0007020">
    <property type="term" value="P:microtubule nucleation"/>
    <property type="evidence" value="ECO:0007669"/>
    <property type="project" value="TreeGrafter"/>
</dbReference>
<keyword evidence="4" id="KW-1185">Reference proteome</keyword>
<dbReference type="OrthoDB" id="568502at2759"/>
<feature type="region of interest" description="Disordered" evidence="2">
    <location>
        <begin position="876"/>
        <end position="947"/>
    </location>
</feature>
<evidence type="ECO:0000256" key="2">
    <source>
        <dbReference type="SAM" id="MobiDB-lite"/>
    </source>
</evidence>
<keyword evidence="1" id="KW-0175">Coiled coil</keyword>
<comment type="caution">
    <text evidence="3">The sequence shown here is derived from an EMBL/GenBank/DDBJ whole genome shotgun (WGS) entry which is preliminary data.</text>
</comment>
<feature type="compositionally biased region" description="Basic and acidic residues" evidence="2">
    <location>
        <begin position="972"/>
        <end position="983"/>
    </location>
</feature>
<feature type="coiled-coil region" evidence="1">
    <location>
        <begin position="26"/>
        <end position="53"/>
    </location>
</feature>
<feature type="region of interest" description="Disordered" evidence="2">
    <location>
        <begin position="813"/>
        <end position="838"/>
    </location>
</feature>
<sequence length="1040" mass="117768">MEEGEDLEAQLACKEKEWKDLQTRGIQQLERALRDTRAQLSAQAERFQQLQEDFRFNLRVLDERDRELERYDVMAARLQAAESARQAEASDLRIQINKLQEAVARESGKREELQRQYQQRLAEHRLQLERVQSVKDGDIQKHREEYETLKRELGRKIQEVEGELALQKQELMGDFDSVMRSREHEFNLRADEMSNTVLSHELKVKLLSKELEVHVQAQSQAAEALQACEEQCRLAHKDIQRREWEVKDITAIKNARIKELEDKLSLMELNHEKEEEIYQRKHEELDRCAREREAAVSGLREAHSEQLRQAQSHSRELQAALDAALMEKRRTEWSHADALREKEEHIQKLRTELETTRAGWDTHITQVSRDTVSKDVELQTLGEREGKLRAELQRSQEDVERYKQQLASGVQRERALEQARVQVELDWQRRMEDAQAGHYLKSEELIQGLTQARDQAMAELQEKERELQDVRTLLHSVTLEREQALQRARGPQLQGSPAEGSGTFPSEEIQRLQQQNSGLRAAIANMRRDMESLSEQLLTAPPGPERSTAGVSGGPGAAVGAQEYSQALQEEVGELKARCRLLENQLEDASKPPLPAPAPVSALPVAPDNAYLQNHIRSLNETIGGLRAEKVSSAATLRKQEVRLAHLESTLSQLTQQTHSKQVQCDELRFELANQKKRAAGEEAGLRQRLAAVEMELDEVRREAEEYQRGSLLQNLEAVALGNQVSALKLDIASGREPIVVEQSAALRLLQQENLALRQQLLGQDCGGERGRDSPLLRSKLKQAVRCIAQLTQDKQRLIEMGNRLRAQLTHAGSDDAQLSGPVQRPASAPDPSDSASDLAQVQQSRLSALEQLQYRLTTQALQLAQLDQHKKAALSRLSRKETSGSDSSVNPWDQLHTKPHTRGKKENTPPEMSQSQAAERLDPGQRSRGRGRPSSPSEALMSSVGTDQSLRDIWQMLEKGSDLSVLTARSSPDRGGETEKTRGTNQDWSSHAPESQVRVQGTKVAVQKRRNPMTSHAESANRPRAQGKTGKIRNYNIKD</sequence>
<feature type="coiled-coil region" evidence="1">
    <location>
        <begin position="446"/>
        <end position="480"/>
    </location>
</feature>
<dbReference type="AlphaFoldDB" id="A0A9Q1DY28"/>
<dbReference type="EMBL" id="JAFJMO010000002">
    <property type="protein sequence ID" value="KAJ8283928.1"/>
    <property type="molecule type" value="Genomic_DNA"/>
</dbReference>
<feature type="compositionally biased region" description="Polar residues" evidence="2">
    <location>
        <begin position="984"/>
        <end position="1000"/>
    </location>
</feature>
<feature type="coiled-coil region" evidence="1">
    <location>
        <begin position="385"/>
        <end position="412"/>
    </location>
</feature>
<dbReference type="Proteomes" id="UP001152803">
    <property type="component" value="Unassembled WGS sequence"/>
</dbReference>
<accession>A0A9Q1DY28</accession>
<evidence type="ECO:0008006" key="5">
    <source>
        <dbReference type="Google" id="ProtNLM"/>
    </source>
</evidence>
<dbReference type="GO" id="GO:0007099">
    <property type="term" value="P:centriole replication"/>
    <property type="evidence" value="ECO:0007669"/>
    <property type="project" value="TreeGrafter"/>
</dbReference>
<dbReference type="PANTHER" id="PTHR46725:SF1">
    <property type="entry name" value="COILED-COIL DOMAIN-CONTAINING PROTEIN 57"/>
    <property type="match status" value="1"/>
</dbReference>
<feature type="coiled-coil region" evidence="1">
    <location>
        <begin position="257"/>
        <end position="359"/>
    </location>
</feature>
<dbReference type="GO" id="GO:0005814">
    <property type="term" value="C:centriole"/>
    <property type="evidence" value="ECO:0007669"/>
    <property type="project" value="TreeGrafter"/>
</dbReference>
<dbReference type="PANTHER" id="PTHR46725">
    <property type="entry name" value="COILED-COIL DOMAIN-CONTAINING PROTEIN 57"/>
    <property type="match status" value="1"/>
</dbReference>
<dbReference type="InterPro" id="IPR042481">
    <property type="entry name" value="CCDC57"/>
</dbReference>
<proteinExistence type="predicted"/>
<feature type="compositionally biased region" description="Low complexity" evidence="2">
    <location>
        <begin position="826"/>
        <end position="838"/>
    </location>
</feature>
<name>A0A9Q1DY28_CONCO</name>
<organism evidence="3 4">
    <name type="scientific">Conger conger</name>
    <name type="common">Conger eel</name>
    <name type="synonym">Muraena conger</name>
    <dbReference type="NCBI Taxonomy" id="82655"/>
    <lineage>
        <taxon>Eukaryota</taxon>
        <taxon>Metazoa</taxon>
        <taxon>Chordata</taxon>
        <taxon>Craniata</taxon>
        <taxon>Vertebrata</taxon>
        <taxon>Euteleostomi</taxon>
        <taxon>Actinopterygii</taxon>
        <taxon>Neopterygii</taxon>
        <taxon>Teleostei</taxon>
        <taxon>Anguilliformes</taxon>
        <taxon>Congridae</taxon>
        <taxon>Conger</taxon>
    </lineage>
</organism>
<dbReference type="GO" id="GO:0034451">
    <property type="term" value="C:centriolar satellite"/>
    <property type="evidence" value="ECO:0007669"/>
    <property type="project" value="TreeGrafter"/>
</dbReference>
<feature type="region of interest" description="Disordered" evidence="2">
    <location>
        <begin position="485"/>
        <end position="504"/>
    </location>
</feature>
<dbReference type="GO" id="GO:0060271">
    <property type="term" value="P:cilium assembly"/>
    <property type="evidence" value="ECO:0007669"/>
    <property type="project" value="TreeGrafter"/>
</dbReference>
<evidence type="ECO:0000256" key="1">
    <source>
        <dbReference type="SAM" id="Coils"/>
    </source>
</evidence>
<gene>
    <name evidence="3" type="ORF">COCON_G00027780</name>
</gene>
<feature type="coiled-coil region" evidence="1">
    <location>
        <begin position="683"/>
        <end position="710"/>
    </location>
</feature>